<name>A0A6A6DY89_9PEZI</name>
<dbReference type="InterPro" id="IPR001128">
    <property type="entry name" value="Cyt_P450"/>
</dbReference>
<evidence type="ECO:0000313" key="10">
    <source>
        <dbReference type="Proteomes" id="UP000800200"/>
    </source>
</evidence>
<evidence type="ECO:0000256" key="4">
    <source>
        <dbReference type="ARBA" id="ARBA00022723"/>
    </source>
</evidence>
<dbReference type="SUPFAM" id="SSF48264">
    <property type="entry name" value="Cytochrome P450"/>
    <property type="match status" value="1"/>
</dbReference>
<organism evidence="9 10">
    <name type="scientific">Zopfia rhizophila CBS 207.26</name>
    <dbReference type="NCBI Taxonomy" id="1314779"/>
    <lineage>
        <taxon>Eukaryota</taxon>
        <taxon>Fungi</taxon>
        <taxon>Dikarya</taxon>
        <taxon>Ascomycota</taxon>
        <taxon>Pezizomycotina</taxon>
        <taxon>Dothideomycetes</taxon>
        <taxon>Dothideomycetes incertae sedis</taxon>
        <taxon>Zopfiaceae</taxon>
        <taxon>Zopfia</taxon>
    </lineage>
</organism>
<dbReference type="EMBL" id="ML994637">
    <property type="protein sequence ID" value="KAF2184637.1"/>
    <property type="molecule type" value="Genomic_DNA"/>
</dbReference>
<dbReference type="InterPro" id="IPR036396">
    <property type="entry name" value="Cyt_P450_sf"/>
</dbReference>
<dbReference type="PANTHER" id="PTHR24287:SF1">
    <property type="entry name" value="P450, PUTATIVE (EUROFUNG)-RELATED"/>
    <property type="match status" value="1"/>
</dbReference>
<gene>
    <name evidence="9" type="ORF">K469DRAFT_666442</name>
</gene>
<dbReference type="GO" id="GO:0016705">
    <property type="term" value="F:oxidoreductase activity, acting on paired donors, with incorporation or reduction of molecular oxygen"/>
    <property type="evidence" value="ECO:0007669"/>
    <property type="project" value="InterPro"/>
</dbReference>
<evidence type="ECO:0000256" key="6">
    <source>
        <dbReference type="ARBA" id="ARBA00023004"/>
    </source>
</evidence>
<dbReference type="Proteomes" id="UP000800200">
    <property type="component" value="Unassembled WGS sequence"/>
</dbReference>
<dbReference type="GO" id="GO:0004497">
    <property type="term" value="F:monooxygenase activity"/>
    <property type="evidence" value="ECO:0007669"/>
    <property type="project" value="UniProtKB-KW"/>
</dbReference>
<evidence type="ECO:0000256" key="7">
    <source>
        <dbReference type="ARBA" id="ARBA00023033"/>
    </source>
</evidence>
<evidence type="ECO:0000313" key="9">
    <source>
        <dbReference type="EMBL" id="KAF2184637.1"/>
    </source>
</evidence>
<protein>
    <submittedName>
        <fullName evidence="9">Cytochrome P450</fullName>
    </submittedName>
</protein>
<proteinExistence type="inferred from homology"/>
<reference evidence="9" key="1">
    <citation type="journal article" date="2020" name="Stud. Mycol.">
        <title>101 Dothideomycetes genomes: a test case for predicting lifestyles and emergence of pathogens.</title>
        <authorList>
            <person name="Haridas S."/>
            <person name="Albert R."/>
            <person name="Binder M."/>
            <person name="Bloem J."/>
            <person name="Labutti K."/>
            <person name="Salamov A."/>
            <person name="Andreopoulos B."/>
            <person name="Baker S."/>
            <person name="Barry K."/>
            <person name="Bills G."/>
            <person name="Bluhm B."/>
            <person name="Cannon C."/>
            <person name="Castanera R."/>
            <person name="Culley D."/>
            <person name="Daum C."/>
            <person name="Ezra D."/>
            <person name="Gonzalez J."/>
            <person name="Henrissat B."/>
            <person name="Kuo A."/>
            <person name="Liang C."/>
            <person name="Lipzen A."/>
            <person name="Lutzoni F."/>
            <person name="Magnuson J."/>
            <person name="Mondo S."/>
            <person name="Nolan M."/>
            <person name="Ohm R."/>
            <person name="Pangilinan J."/>
            <person name="Park H.-J."/>
            <person name="Ramirez L."/>
            <person name="Alfaro M."/>
            <person name="Sun H."/>
            <person name="Tritt A."/>
            <person name="Yoshinaga Y."/>
            <person name="Zwiers L.-H."/>
            <person name="Turgeon B."/>
            <person name="Goodwin S."/>
            <person name="Spatafora J."/>
            <person name="Crous P."/>
            <person name="Grigoriev I."/>
        </authorList>
    </citation>
    <scope>NUCLEOTIDE SEQUENCE</scope>
    <source>
        <strain evidence="9">CBS 207.26</strain>
    </source>
</reference>
<dbReference type="OrthoDB" id="1470350at2759"/>
<keyword evidence="4 8" id="KW-0479">Metal-binding</keyword>
<dbReference type="PRINTS" id="PR00463">
    <property type="entry name" value="EP450I"/>
</dbReference>
<dbReference type="PRINTS" id="PR00385">
    <property type="entry name" value="P450"/>
</dbReference>
<dbReference type="InterPro" id="IPR002401">
    <property type="entry name" value="Cyt_P450_E_grp-I"/>
</dbReference>
<evidence type="ECO:0000256" key="3">
    <source>
        <dbReference type="ARBA" id="ARBA00022617"/>
    </source>
</evidence>
<dbReference type="GO" id="GO:0020037">
    <property type="term" value="F:heme binding"/>
    <property type="evidence" value="ECO:0007669"/>
    <property type="project" value="InterPro"/>
</dbReference>
<accession>A0A6A6DY89</accession>
<dbReference type="Pfam" id="PF00067">
    <property type="entry name" value="p450"/>
    <property type="match status" value="2"/>
</dbReference>
<feature type="binding site" description="axial binding residue" evidence="8">
    <location>
        <position position="545"/>
    </location>
    <ligand>
        <name>heme</name>
        <dbReference type="ChEBI" id="CHEBI:30413"/>
    </ligand>
    <ligandPart>
        <name>Fe</name>
        <dbReference type="ChEBI" id="CHEBI:18248"/>
    </ligandPart>
</feature>
<evidence type="ECO:0000256" key="5">
    <source>
        <dbReference type="ARBA" id="ARBA00023002"/>
    </source>
</evidence>
<keyword evidence="3 8" id="KW-0349">Heme</keyword>
<comment type="similarity">
    <text evidence="2">Belongs to the cytochrome P450 family.</text>
</comment>
<sequence length="601" mass="68151">MTLPFLEQPFAEIKGNWSSESIRSASLVFILLTFTLYKTIHFTQWARRRQQFLDFARTNNCANPPRITGSFISGISHKWKRLHQPGDMFNDYMNNIFHDSGPTHAIVEPFTGDTKTIYTIEPENVKTMLSTKFSNYYRPKTMPNALNPVMGQGVFTSNGAAWSHSRSLVRAQFSTKRIRNVAKLDVHVRNIYEALGEELEDGWTEEQEILPIFNRFTLDAATEFMFGTSAESHEAAMREKALLKARKEEQSSHWSQRFWTPLGYIGQSGFSSVGQAHDFWARNSLIMSDFGTAFDIALDYVALRLKLGRLWFLADGFSFRLACHKVKTFADSYIQDAAAHADAAKATARKQGMSKKNATDVNGLEPLDDRRYGLISELIDSYPDKVALRNQVMQLLVAGRDTTAATLTWSLILLEAHPHIFSRLRKALLEGFGSESKPIAPVTFENLRSCIYLQWVVSEVVRLYPTGPLNARKASNDTILPIGGGPDGKAPVAVKAGTTVAYNTYLMHRREDLWGSDSWEFRPERWEGKKAGWEYIPFHGGPQTCLGQQHALTEMAYVLTRMLQRYDRISSSTRETNLKNGIRTILVPKHSVCFQFRRSAD</sequence>
<keyword evidence="5" id="KW-0560">Oxidoreductase</keyword>
<keyword evidence="7" id="KW-0503">Monooxygenase</keyword>
<keyword evidence="10" id="KW-1185">Reference proteome</keyword>
<comment type="cofactor">
    <cofactor evidence="1 8">
        <name>heme</name>
        <dbReference type="ChEBI" id="CHEBI:30413"/>
    </cofactor>
</comment>
<evidence type="ECO:0000256" key="2">
    <source>
        <dbReference type="ARBA" id="ARBA00010617"/>
    </source>
</evidence>
<dbReference type="PANTHER" id="PTHR24287">
    <property type="entry name" value="P450, PUTATIVE (EUROFUNG)-RELATED"/>
    <property type="match status" value="1"/>
</dbReference>
<dbReference type="AlphaFoldDB" id="A0A6A6DY89"/>
<dbReference type="GO" id="GO:0005506">
    <property type="term" value="F:iron ion binding"/>
    <property type="evidence" value="ECO:0007669"/>
    <property type="project" value="InterPro"/>
</dbReference>
<evidence type="ECO:0000256" key="8">
    <source>
        <dbReference type="PIRSR" id="PIRSR602401-1"/>
    </source>
</evidence>
<dbReference type="Gene3D" id="1.10.630.10">
    <property type="entry name" value="Cytochrome P450"/>
    <property type="match status" value="1"/>
</dbReference>
<dbReference type="InterPro" id="IPR047146">
    <property type="entry name" value="Cyt_P450_E_CYP52_fungi"/>
</dbReference>
<evidence type="ECO:0000256" key="1">
    <source>
        <dbReference type="ARBA" id="ARBA00001971"/>
    </source>
</evidence>
<keyword evidence="6 8" id="KW-0408">Iron</keyword>